<feature type="region of interest" description="Disordered" evidence="2">
    <location>
        <begin position="250"/>
        <end position="270"/>
    </location>
</feature>
<organism evidence="3">
    <name type="scientific">Lygus hesperus</name>
    <name type="common">Western plant bug</name>
    <dbReference type="NCBI Taxonomy" id="30085"/>
    <lineage>
        <taxon>Eukaryota</taxon>
        <taxon>Metazoa</taxon>
        <taxon>Ecdysozoa</taxon>
        <taxon>Arthropoda</taxon>
        <taxon>Hexapoda</taxon>
        <taxon>Insecta</taxon>
        <taxon>Pterygota</taxon>
        <taxon>Neoptera</taxon>
        <taxon>Paraneoptera</taxon>
        <taxon>Hemiptera</taxon>
        <taxon>Heteroptera</taxon>
        <taxon>Panheteroptera</taxon>
        <taxon>Cimicomorpha</taxon>
        <taxon>Miridae</taxon>
        <taxon>Mirini</taxon>
        <taxon>Lygus</taxon>
    </lineage>
</organism>
<dbReference type="InterPro" id="IPR000048">
    <property type="entry name" value="IQ_motif_EF-hand-BS"/>
</dbReference>
<dbReference type="Pfam" id="PF16025">
    <property type="entry name" value="CaM_bind"/>
    <property type="match status" value="1"/>
</dbReference>
<evidence type="ECO:0000256" key="1">
    <source>
        <dbReference type="SAM" id="Coils"/>
    </source>
</evidence>
<dbReference type="Pfam" id="PF00612">
    <property type="entry name" value="IQ"/>
    <property type="match status" value="1"/>
</dbReference>
<feature type="compositionally biased region" description="Polar residues" evidence="2">
    <location>
        <begin position="375"/>
        <end position="388"/>
    </location>
</feature>
<dbReference type="EMBL" id="GDHC01013463">
    <property type="protein sequence ID" value="JAQ05166.1"/>
    <property type="molecule type" value="Transcribed_RNA"/>
</dbReference>
<evidence type="ECO:0000256" key="2">
    <source>
        <dbReference type="SAM" id="MobiDB-lite"/>
    </source>
</evidence>
<dbReference type="GO" id="GO:0032465">
    <property type="term" value="P:regulation of cytokinesis"/>
    <property type="evidence" value="ECO:0007669"/>
    <property type="project" value="InterPro"/>
</dbReference>
<dbReference type="CDD" id="cd23767">
    <property type="entry name" value="IQCD"/>
    <property type="match status" value="1"/>
</dbReference>
<feature type="compositionally biased region" description="Basic and acidic residues" evidence="2">
    <location>
        <begin position="199"/>
        <end position="212"/>
    </location>
</feature>
<sequence length="558" mass="63322">MRKRRFKLCLHFFNECGRRRSSGTMTARNNYQSVIKINGQSILPPLIKQSERPLLRRYREEAVQIETAIMEKTRKSEEDRAHQQEAMRIEAEILERAMKSLADKVHQKALVPQAVRFDDTTMSNMDTVQLMNFIEHILKDSSHREEVQNFKLAIFNELVKYEDTLPEMRRVDSMDTLHNIDDFSNAAESSREVSPTKFFHSERSPPKTDQDATTRSNKTDSPGLERSPNSAVDLVGPGLSLSYPSTSLVETGYDQSASGPPEKAQRDTPQLIRRNSYTLDSPSPSVLQYLKSLQTDEETSPDKTAKRNLNQLWSEVLSSTNTDPWTNVIPMDTNLTPMNYSAASWKSDSEPPSVDNASVMINNVSDKISKHSLLDQDQLNSNISPNATNNGKKKNFNENDNNSSSSIERAAAKIQAAVRGYLTRRLLKTARVVELKNAIRDSLITALQMHTETTVSKAELELHRQLTLQIESLCDEWHQIFFEFTPQERMRIIQVDRTKAKNPKPKKPFLLRKSRSRVSMTSSSTSLTNSTSSIASRPKSLPLIKPVHASPANFKAWK</sequence>
<feature type="compositionally biased region" description="Low complexity" evidence="2">
    <location>
        <begin position="517"/>
        <end position="537"/>
    </location>
</feature>
<dbReference type="InterPro" id="IPR033207">
    <property type="entry name" value="CCP110"/>
</dbReference>
<dbReference type="PANTHER" id="PTHR13594">
    <property type="entry name" value="CENTRIOLAR COILED-COIL PROTEIN OF 110 KDA"/>
    <property type="match status" value="1"/>
</dbReference>
<dbReference type="GO" id="GO:1903723">
    <property type="term" value="P:negative regulation of centriole elongation"/>
    <property type="evidence" value="ECO:0007669"/>
    <property type="project" value="TreeGrafter"/>
</dbReference>
<feature type="region of interest" description="Disordered" evidence="2">
    <location>
        <begin position="375"/>
        <end position="404"/>
    </location>
</feature>
<feature type="coiled-coil region" evidence="1">
    <location>
        <begin position="55"/>
        <end position="104"/>
    </location>
</feature>
<accession>A0A146LDF9</accession>
<feature type="compositionally biased region" description="Basic residues" evidence="2">
    <location>
        <begin position="500"/>
        <end position="516"/>
    </location>
</feature>
<keyword evidence="1" id="KW-0175">Coiled coil</keyword>
<gene>
    <name evidence="3" type="ORF">g.52300</name>
</gene>
<dbReference type="PROSITE" id="PS50096">
    <property type="entry name" value="IQ"/>
    <property type="match status" value="1"/>
</dbReference>
<protein>
    <submittedName>
        <fullName evidence="3">Uncharacterized protein</fullName>
    </submittedName>
</protein>
<feature type="region of interest" description="Disordered" evidence="2">
    <location>
        <begin position="498"/>
        <end position="540"/>
    </location>
</feature>
<dbReference type="SMART" id="SM00015">
    <property type="entry name" value="IQ"/>
    <property type="match status" value="1"/>
</dbReference>
<dbReference type="GO" id="GO:0007099">
    <property type="term" value="P:centriole replication"/>
    <property type="evidence" value="ECO:0007669"/>
    <property type="project" value="InterPro"/>
</dbReference>
<proteinExistence type="predicted"/>
<dbReference type="GO" id="GO:0005814">
    <property type="term" value="C:centriole"/>
    <property type="evidence" value="ECO:0007669"/>
    <property type="project" value="InterPro"/>
</dbReference>
<name>A0A146LDF9_LYGHE</name>
<reference evidence="3" key="1">
    <citation type="journal article" date="2016" name="Gigascience">
        <title>De novo construction of an expanded transcriptome assembly for the western tarnished plant bug, Lygus hesperus.</title>
        <authorList>
            <person name="Tassone E.E."/>
            <person name="Geib S.M."/>
            <person name="Hall B."/>
            <person name="Fabrick J.A."/>
            <person name="Brent C.S."/>
            <person name="Hull J.J."/>
        </authorList>
    </citation>
    <scope>NUCLEOTIDE SEQUENCE</scope>
</reference>
<feature type="region of interest" description="Disordered" evidence="2">
    <location>
        <begin position="185"/>
        <end position="238"/>
    </location>
</feature>
<dbReference type="PANTHER" id="PTHR13594:SF1">
    <property type="entry name" value="CENTRIOLAR COILED-COIL PROTEIN OF 110 KDA"/>
    <property type="match status" value="1"/>
</dbReference>
<dbReference type="GO" id="GO:0032053">
    <property type="term" value="P:ciliary basal body organization"/>
    <property type="evidence" value="ECO:0007669"/>
    <property type="project" value="TreeGrafter"/>
</dbReference>
<evidence type="ECO:0000313" key="3">
    <source>
        <dbReference type="EMBL" id="JAQ05166.1"/>
    </source>
</evidence>
<dbReference type="AlphaFoldDB" id="A0A146LDF9"/>